<evidence type="ECO:0000256" key="2">
    <source>
        <dbReference type="ARBA" id="ARBA00022729"/>
    </source>
</evidence>
<protein>
    <submittedName>
        <fullName evidence="8">OS9</fullName>
    </submittedName>
</protein>
<keyword evidence="6" id="KW-1133">Transmembrane helix</keyword>
<keyword evidence="2" id="KW-0732">Signal</keyword>
<dbReference type="Pfam" id="PF07915">
    <property type="entry name" value="PRKCSH"/>
    <property type="match status" value="1"/>
</dbReference>
<dbReference type="InterPro" id="IPR044865">
    <property type="entry name" value="MRH_dom"/>
</dbReference>
<accession>A0A7J7KKA7</accession>
<organism evidence="8 9">
    <name type="scientific">Bugula neritina</name>
    <name type="common">Brown bryozoan</name>
    <name type="synonym">Sertularia neritina</name>
    <dbReference type="NCBI Taxonomy" id="10212"/>
    <lineage>
        <taxon>Eukaryota</taxon>
        <taxon>Metazoa</taxon>
        <taxon>Spiralia</taxon>
        <taxon>Lophotrochozoa</taxon>
        <taxon>Bryozoa</taxon>
        <taxon>Gymnolaemata</taxon>
        <taxon>Cheilostomatida</taxon>
        <taxon>Flustrina</taxon>
        <taxon>Buguloidea</taxon>
        <taxon>Bugulidae</taxon>
        <taxon>Bugula</taxon>
    </lineage>
</organism>
<evidence type="ECO:0000256" key="1">
    <source>
        <dbReference type="ARBA" id="ARBA00004240"/>
    </source>
</evidence>
<name>A0A7J7KKA7_BUGNE</name>
<dbReference type="SUPFAM" id="SSF50911">
    <property type="entry name" value="Mannose 6-phosphate receptor domain"/>
    <property type="match status" value="1"/>
</dbReference>
<dbReference type="GO" id="GO:0030970">
    <property type="term" value="P:retrograde protein transport, ER to cytosol"/>
    <property type="evidence" value="ECO:0007669"/>
    <property type="project" value="TreeGrafter"/>
</dbReference>
<keyword evidence="6" id="KW-0472">Membrane</keyword>
<dbReference type="InterPro" id="IPR045149">
    <property type="entry name" value="OS-9-like"/>
</dbReference>
<comment type="subcellular location">
    <subcellularLocation>
        <location evidence="1">Endoplasmic reticulum</location>
    </subcellularLocation>
</comment>
<keyword evidence="9" id="KW-1185">Reference proteome</keyword>
<dbReference type="InterPro" id="IPR009011">
    <property type="entry name" value="Man6P_isomerase_rcpt-bd_dom_sf"/>
</dbReference>
<dbReference type="Gene3D" id="2.70.130.10">
    <property type="entry name" value="Mannose-6-phosphate receptor binding domain"/>
    <property type="match status" value="1"/>
</dbReference>
<reference evidence="8" key="1">
    <citation type="submission" date="2020-06" db="EMBL/GenBank/DDBJ databases">
        <title>Draft genome of Bugula neritina, a colonial animal packing powerful symbionts and potential medicines.</title>
        <authorList>
            <person name="Rayko M."/>
        </authorList>
    </citation>
    <scope>NUCLEOTIDE SEQUENCE [LARGE SCALE GENOMIC DNA]</scope>
    <source>
        <strain evidence="8">Kwan_BN1</strain>
    </source>
</reference>
<evidence type="ECO:0000256" key="4">
    <source>
        <dbReference type="ARBA" id="ARBA00023157"/>
    </source>
</evidence>
<dbReference type="GO" id="GO:0030968">
    <property type="term" value="P:endoplasmic reticulum unfolded protein response"/>
    <property type="evidence" value="ECO:0007669"/>
    <property type="project" value="InterPro"/>
</dbReference>
<comment type="caution">
    <text evidence="8">The sequence shown here is derived from an EMBL/GenBank/DDBJ whole genome shotgun (WGS) entry which is preliminary data.</text>
</comment>
<feature type="compositionally biased region" description="Basic and acidic residues" evidence="5">
    <location>
        <begin position="421"/>
        <end position="430"/>
    </location>
</feature>
<feature type="region of interest" description="Disordered" evidence="5">
    <location>
        <begin position="498"/>
        <end position="534"/>
    </location>
</feature>
<dbReference type="GO" id="GO:0005788">
    <property type="term" value="C:endoplasmic reticulum lumen"/>
    <property type="evidence" value="ECO:0007669"/>
    <property type="project" value="TreeGrafter"/>
</dbReference>
<keyword evidence="3" id="KW-0256">Endoplasmic reticulum</keyword>
<feature type="transmembrane region" description="Helical" evidence="6">
    <location>
        <begin position="7"/>
        <end position="25"/>
    </location>
</feature>
<evidence type="ECO:0000313" key="9">
    <source>
        <dbReference type="Proteomes" id="UP000593567"/>
    </source>
</evidence>
<feature type="domain" description="MRH" evidence="7">
    <location>
        <begin position="120"/>
        <end position="239"/>
    </location>
</feature>
<evidence type="ECO:0000313" key="8">
    <source>
        <dbReference type="EMBL" id="KAF6039140.1"/>
    </source>
</evidence>
<dbReference type="PANTHER" id="PTHR15414:SF5">
    <property type="entry name" value="PROTEIN OS-9"/>
    <property type="match status" value="1"/>
</dbReference>
<dbReference type="PROSITE" id="PS51914">
    <property type="entry name" value="MRH"/>
    <property type="match status" value="1"/>
</dbReference>
<keyword evidence="4" id="KW-1015">Disulfide bond</keyword>
<keyword evidence="6" id="KW-0812">Transmembrane</keyword>
<feature type="region of interest" description="Disordered" evidence="5">
    <location>
        <begin position="407"/>
        <end position="430"/>
    </location>
</feature>
<feature type="compositionally biased region" description="Basic and acidic residues" evidence="5">
    <location>
        <begin position="499"/>
        <end position="510"/>
    </location>
</feature>
<dbReference type="EMBL" id="VXIV02000302">
    <property type="protein sequence ID" value="KAF6039140.1"/>
    <property type="molecule type" value="Genomic_DNA"/>
</dbReference>
<gene>
    <name evidence="8" type="ORF">EB796_002577</name>
</gene>
<evidence type="ECO:0000256" key="6">
    <source>
        <dbReference type="SAM" id="Phobius"/>
    </source>
</evidence>
<dbReference type="OrthoDB" id="448954at2759"/>
<evidence type="ECO:0000259" key="7">
    <source>
        <dbReference type="PROSITE" id="PS51914"/>
    </source>
</evidence>
<proteinExistence type="predicted"/>
<dbReference type="InterPro" id="IPR012913">
    <property type="entry name" value="OS9-like_dom"/>
</dbReference>
<dbReference type="PANTHER" id="PTHR15414">
    <property type="entry name" value="OS-9-RELATED"/>
    <property type="match status" value="1"/>
</dbReference>
<dbReference type="AlphaFoldDB" id="A0A7J7KKA7"/>
<feature type="compositionally biased region" description="Basic and acidic residues" evidence="5">
    <location>
        <begin position="521"/>
        <end position="534"/>
    </location>
</feature>
<evidence type="ECO:0000256" key="3">
    <source>
        <dbReference type="ARBA" id="ARBA00022824"/>
    </source>
</evidence>
<evidence type="ECO:0000256" key="5">
    <source>
        <dbReference type="SAM" id="MobiDB-lite"/>
    </source>
</evidence>
<sequence length="534" mass="60979">MNCLCLLINYVYLNFLVIFTLNLFLKHEAAILDVEELKTSLYSIHISDQPVPLQQSDTHTHSKDSGDFGFSQDETTLQLSSKYGQRYVCHYKNSPTQSAKVTQEPVADINITDLLEPMRGNCLLKTKDWWSYEFCYGQEVTQFHLENGKKVGQVISLGKYESDKTWLAEDLEVLKKSTLNRYHTQQYVNGSVCDLTKKPRRTEIRFSCVEGDVDRIGAIAELESCAYTVFVYTSKICHHPYLRPPVQAESRSIECQPIVSQEIYDEYVKSITGPAEIKSPTDESEDEDVDIDKLLESSLKSVPSIDLTSLNSLTEKDSQLQLQLMEIITKVMSARKGKRTMSKYKESIRKYITSQFDDIIEEAKAELAAEEDGEQSANSLKEIQNLKDTMSRVLEVQLDGLTELERQLDEESPSENIESSKPVKDTEGMSFSELKKSIENIRIETVVEPQQLEVEMIDLEDITESSEFYDAAQAAKEKVDAEGSDTKKRKAVIAILRPMQEKGTRQEEIKHKKLKQNYGRKWPDESTKHPPDEL</sequence>
<dbReference type="Proteomes" id="UP000593567">
    <property type="component" value="Unassembled WGS sequence"/>
</dbReference>